<dbReference type="FunFam" id="3.30.890.10:FF:000001">
    <property type="entry name" value="methyl-CpG-binding domain protein 1 isoform X7"/>
    <property type="match status" value="1"/>
</dbReference>
<feature type="region of interest" description="Disordered" evidence="19">
    <location>
        <begin position="94"/>
        <end position="126"/>
    </location>
</feature>
<evidence type="ECO:0000256" key="4">
    <source>
        <dbReference type="ARBA" id="ARBA00022454"/>
    </source>
</evidence>
<dbReference type="Pfam" id="PF01429">
    <property type="entry name" value="MBD"/>
    <property type="match status" value="1"/>
</dbReference>
<keyword evidence="15" id="KW-0539">Nucleus</keyword>
<feature type="domain" description="CXXC-type" evidence="21">
    <location>
        <begin position="222"/>
        <end position="268"/>
    </location>
</feature>
<evidence type="ECO:0000256" key="10">
    <source>
        <dbReference type="ARBA" id="ARBA00022833"/>
    </source>
</evidence>
<proteinExistence type="predicted"/>
<evidence type="ECO:0000256" key="5">
    <source>
        <dbReference type="ARBA" id="ARBA00022499"/>
    </source>
</evidence>
<evidence type="ECO:0000256" key="13">
    <source>
        <dbReference type="ARBA" id="ARBA00023125"/>
    </source>
</evidence>
<evidence type="ECO:0000256" key="1">
    <source>
        <dbReference type="ARBA" id="ARBA00004109"/>
    </source>
</evidence>
<dbReference type="SMART" id="SM00391">
    <property type="entry name" value="MBD"/>
    <property type="match status" value="1"/>
</dbReference>
<dbReference type="SUPFAM" id="SSF54171">
    <property type="entry name" value="DNA-binding domain"/>
    <property type="match status" value="1"/>
</dbReference>
<dbReference type="GO" id="GO:0005694">
    <property type="term" value="C:chromosome"/>
    <property type="evidence" value="ECO:0007669"/>
    <property type="project" value="UniProtKB-SubCell"/>
</dbReference>
<dbReference type="PROSITE" id="PS50982">
    <property type="entry name" value="MBD"/>
    <property type="match status" value="1"/>
</dbReference>
<keyword evidence="6" id="KW-0597">Phosphoprotein</keyword>
<evidence type="ECO:0000256" key="15">
    <source>
        <dbReference type="ARBA" id="ARBA00023242"/>
    </source>
</evidence>
<dbReference type="PANTHER" id="PTHR12396">
    <property type="entry name" value="METHYL-CPG BINDING PROTEIN, MBD"/>
    <property type="match status" value="1"/>
</dbReference>
<keyword evidence="7" id="KW-0479">Metal-binding</keyword>
<dbReference type="InterPro" id="IPR001739">
    <property type="entry name" value="Methyl_CpG_DNA-bd"/>
</dbReference>
<keyword evidence="13" id="KW-0238">DNA-binding</keyword>
<keyword evidence="23" id="KW-1185">Reference proteome</keyword>
<dbReference type="PROSITE" id="PS51058">
    <property type="entry name" value="ZF_CXXC"/>
    <property type="match status" value="2"/>
</dbReference>
<name>A0A8C3SPH3_CHESE</name>
<dbReference type="GO" id="GO:0016607">
    <property type="term" value="C:nuclear speck"/>
    <property type="evidence" value="ECO:0007669"/>
    <property type="project" value="UniProtKB-SubCell"/>
</dbReference>
<keyword evidence="14" id="KW-0804">Transcription</keyword>
<protein>
    <recommendedName>
        <fullName evidence="16">Methyl-CpG-binding domain protein 1</fullName>
    </recommendedName>
    <alternativeName>
        <fullName evidence="17">Methyl-CpG-binding protein MBD1</fullName>
    </alternativeName>
</protein>
<dbReference type="Proteomes" id="UP000694403">
    <property type="component" value="Unplaced"/>
</dbReference>
<evidence type="ECO:0000256" key="9">
    <source>
        <dbReference type="ARBA" id="ARBA00022771"/>
    </source>
</evidence>
<evidence type="ECO:0000256" key="3">
    <source>
        <dbReference type="ARBA" id="ARBA00004324"/>
    </source>
</evidence>
<evidence type="ECO:0000256" key="19">
    <source>
        <dbReference type="SAM" id="MobiDB-lite"/>
    </source>
</evidence>
<feature type="compositionally biased region" description="Low complexity" evidence="19">
    <location>
        <begin position="151"/>
        <end position="166"/>
    </location>
</feature>
<keyword evidence="8" id="KW-0677">Repeat</keyword>
<keyword evidence="9 18" id="KW-0863">Zinc-finger</keyword>
<comment type="subcellular location">
    <subcellularLocation>
        <location evidence="2">Chromosome</location>
    </subcellularLocation>
    <subcellularLocation>
        <location evidence="1">Nucleus matrix</location>
    </subcellularLocation>
    <subcellularLocation>
        <location evidence="3">Nucleus speckle</location>
    </subcellularLocation>
</comment>
<evidence type="ECO:0000256" key="7">
    <source>
        <dbReference type="ARBA" id="ARBA00022723"/>
    </source>
</evidence>
<organism evidence="22 23">
    <name type="scientific">Chelydra serpentina</name>
    <name type="common">Snapping turtle</name>
    <name type="synonym">Testudo serpentina</name>
    <dbReference type="NCBI Taxonomy" id="8475"/>
    <lineage>
        <taxon>Eukaryota</taxon>
        <taxon>Metazoa</taxon>
        <taxon>Chordata</taxon>
        <taxon>Craniata</taxon>
        <taxon>Vertebrata</taxon>
        <taxon>Euteleostomi</taxon>
        <taxon>Archelosauria</taxon>
        <taxon>Testudinata</taxon>
        <taxon>Testudines</taxon>
        <taxon>Cryptodira</taxon>
        <taxon>Durocryptodira</taxon>
        <taxon>Americhelydia</taxon>
        <taxon>Chelydroidea</taxon>
        <taxon>Chelydridae</taxon>
        <taxon>Chelydra</taxon>
    </lineage>
</organism>
<evidence type="ECO:0000256" key="11">
    <source>
        <dbReference type="ARBA" id="ARBA00022843"/>
    </source>
</evidence>
<evidence type="ECO:0000256" key="16">
    <source>
        <dbReference type="ARBA" id="ARBA00069818"/>
    </source>
</evidence>
<dbReference type="GO" id="GO:0016363">
    <property type="term" value="C:nuclear matrix"/>
    <property type="evidence" value="ECO:0007669"/>
    <property type="project" value="UniProtKB-SubCell"/>
</dbReference>
<reference evidence="22" key="1">
    <citation type="submission" date="2025-08" db="UniProtKB">
        <authorList>
            <consortium name="Ensembl"/>
        </authorList>
    </citation>
    <scope>IDENTIFICATION</scope>
</reference>
<dbReference type="Ensembl" id="ENSCSRT00000016184.1">
    <property type="protein sequence ID" value="ENSCSRP00000015522.1"/>
    <property type="gene ID" value="ENSCSRG00000011858.1"/>
</dbReference>
<feature type="domain" description="MBD" evidence="20">
    <location>
        <begin position="1"/>
        <end position="69"/>
    </location>
</feature>
<dbReference type="CDD" id="cd01396">
    <property type="entry name" value="MeCP2_MBD"/>
    <property type="match status" value="1"/>
</dbReference>
<dbReference type="AlphaFoldDB" id="A0A8C3SPH3"/>
<evidence type="ECO:0000256" key="2">
    <source>
        <dbReference type="ARBA" id="ARBA00004286"/>
    </source>
</evidence>
<feature type="domain" description="CXXC-type" evidence="21">
    <location>
        <begin position="175"/>
        <end position="221"/>
    </location>
</feature>
<keyword evidence="11" id="KW-0832">Ubl conjugation</keyword>
<dbReference type="GO" id="GO:0006346">
    <property type="term" value="P:DNA methylation-dependent constitutive heterochromatin formation"/>
    <property type="evidence" value="ECO:0007669"/>
    <property type="project" value="TreeGrafter"/>
</dbReference>
<dbReference type="InterPro" id="IPR016177">
    <property type="entry name" value="DNA-bd_dom_sf"/>
</dbReference>
<keyword evidence="10" id="KW-0862">Zinc</keyword>
<dbReference type="GO" id="GO:0008270">
    <property type="term" value="F:zinc ion binding"/>
    <property type="evidence" value="ECO:0007669"/>
    <property type="project" value="UniProtKB-KW"/>
</dbReference>
<evidence type="ECO:0000256" key="8">
    <source>
        <dbReference type="ARBA" id="ARBA00022737"/>
    </source>
</evidence>
<keyword evidence="5" id="KW-1017">Isopeptide bond</keyword>
<evidence type="ECO:0000256" key="6">
    <source>
        <dbReference type="ARBA" id="ARBA00022553"/>
    </source>
</evidence>
<evidence type="ECO:0000256" key="12">
    <source>
        <dbReference type="ARBA" id="ARBA00023015"/>
    </source>
</evidence>
<dbReference type="GO" id="GO:0000122">
    <property type="term" value="P:negative regulation of transcription by RNA polymerase II"/>
    <property type="evidence" value="ECO:0007669"/>
    <property type="project" value="TreeGrafter"/>
</dbReference>
<accession>A0A8C3SPH3</accession>
<evidence type="ECO:0000256" key="14">
    <source>
        <dbReference type="ARBA" id="ARBA00023163"/>
    </source>
</evidence>
<feature type="region of interest" description="Disordered" evidence="19">
    <location>
        <begin position="142"/>
        <end position="166"/>
    </location>
</feature>
<feature type="compositionally biased region" description="Low complexity" evidence="19">
    <location>
        <begin position="97"/>
        <end position="116"/>
    </location>
</feature>
<evidence type="ECO:0000313" key="23">
    <source>
        <dbReference type="Proteomes" id="UP000694403"/>
    </source>
</evidence>
<keyword evidence="4" id="KW-0158">Chromosome</keyword>
<keyword evidence="12" id="KW-0805">Transcription regulation</keyword>
<dbReference type="Gene3D" id="3.30.890.10">
    <property type="entry name" value="Methyl-cpg-binding Protein 2, Chain A"/>
    <property type="match status" value="1"/>
</dbReference>
<dbReference type="GO" id="GO:0008327">
    <property type="term" value="F:methyl-CpG binding"/>
    <property type="evidence" value="ECO:0007669"/>
    <property type="project" value="TreeGrafter"/>
</dbReference>
<dbReference type="InterPro" id="IPR002857">
    <property type="entry name" value="Znf_CXXC"/>
</dbReference>
<evidence type="ECO:0000259" key="21">
    <source>
        <dbReference type="PROSITE" id="PS51058"/>
    </source>
</evidence>
<sequence length="268" mass="28836">MSEGWVDCPTLGPGWKRREAYRRSGATCGRTDTYYQGPNGEKFRSKIELTRFLGPSQDLTNFDFKNGVLRDPPPKTRFPSCRWPGFVTSHPGRACRGAAGSTASPGGSAPAAKTPSRAAPAPGPVALGRSARLSQAADCASDRPWASRSRGQPAGGHAAQPAGSGPWLRRLKTLPLLQRVGCGACQACQIPEDCGICTVCAARAKDPELRTGRKCLLRRCLKIVKKGFGCGACQGCRAAEDCGSCYICLRRLKPGLKRQWKCLKRRCL</sequence>
<evidence type="ECO:0000256" key="17">
    <source>
        <dbReference type="ARBA" id="ARBA00076705"/>
    </source>
</evidence>
<reference evidence="22" key="2">
    <citation type="submission" date="2025-09" db="UniProtKB">
        <authorList>
            <consortium name="Ensembl"/>
        </authorList>
    </citation>
    <scope>IDENTIFICATION</scope>
</reference>
<evidence type="ECO:0000256" key="18">
    <source>
        <dbReference type="PROSITE-ProRule" id="PRU00509"/>
    </source>
</evidence>
<dbReference type="Pfam" id="PF02008">
    <property type="entry name" value="zf-CXXC"/>
    <property type="match status" value="2"/>
</dbReference>
<evidence type="ECO:0000259" key="20">
    <source>
        <dbReference type="PROSITE" id="PS50982"/>
    </source>
</evidence>
<dbReference type="PANTHER" id="PTHR12396:SF57">
    <property type="entry name" value="METHYL-CPG-BINDING DOMAIN PROTEIN 1"/>
    <property type="match status" value="1"/>
</dbReference>
<evidence type="ECO:0000313" key="22">
    <source>
        <dbReference type="Ensembl" id="ENSCSRP00000015522.1"/>
    </source>
</evidence>